<feature type="domain" description="GFO/IDH/MocA-like oxidoreductase" evidence="2">
    <location>
        <begin position="132"/>
        <end position="236"/>
    </location>
</feature>
<dbReference type="InterPro" id="IPR000683">
    <property type="entry name" value="Gfo/Idh/MocA-like_OxRdtase_N"/>
</dbReference>
<organism evidence="3 4">
    <name type="scientific">Bacillus oleivorans</name>
    <dbReference type="NCBI Taxonomy" id="1448271"/>
    <lineage>
        <taxon>Bacteria</taxon>
        <taxon>Bacillati</taxon>
        <taxon>Bacillota</taxon>
        <taxon>Bacilli</taxon>
        <taxon>Bacillales</taxon>
        <taxon>Bacillaceae</taxon>
        <taxon>Bacillus</taxon>
    </lineage>
</organism>
<dbReference type="Gene3D" id="3.30.360.10">
    <property type="entry name" value="Dihydrodipicolinate Reductase, domain 2"/>
    <property type="match status" value="1"/>
</dbReference>
<evidence type="ECO:0000313" key="3">
    <source>
        <dbReference type="EMBL" id="SNX67179.1"/>
    </source>
</evidence>
<dbReference type="Gene3D" id="3.40.50.720">
    <property type="entry name" value="NAD(P)-binding Rossmann-like Domain"/>
    <property type="match status" value="1"/>
</dbReference>
<dbReference type="SUPFAM" id="SSF55347">
    <property type="entry name" value="Glyceraldehyde-3-phosphate dehydrogenase-like, C-terminal domain"/>
    <property type="match status" value="1"/>
</dbReference>
<dbReference type="PANTHER" id="PTHR43377">
    <property type="entry name" value="BILIVERDIN REDUCTASE A"/>
    <property type="match status" value="1"/>
</dbReference>
<reference evidence="3 4" key="1">
    <citation type="submission" date="2017-08" db="EMBL/GenBank/DDBJ databases">
        <authorList>
            <person name="de Groot N.N."/>
        </authorList>
    </citation>
    <scope>NUCLEOTIDE SEQUENCE [LARGE SCALE GENOMIC DNA]</scope>
    <source>
        <strain evidence="3 4">JC228</strain>
    </source>
</reference>
<dbReference type="InterPro" id="IPR055170">
    <property type="entry name" value="GFO_IDH_MocA-like_dom"/>
</dbReference>
<dbReference type="Pfam" id="PF22725">
    <property type="entry name" value="GFO_IDH_MocA_C3"/>
    <property type="match status" value="1"/>
</dbReference>
<feature type="domain" description="Gfo/Idh/MocA-like oxidoreductase N-terminal" evidence="1">
    <location>
        <begin position="4"/>
        <end position="119"/>
    </location>
</feature>
<evidence type="ECO:0000259" key="1">
    <source>
        <dbReference type="Pfam" id="PF01408"/>
    </source>
</evidence>
<evidence type="ECO:0000259" key="2">
    <source>
        <dbReference type="Pfam" id="PF22725"/>
    </source>
</evidence>
<dbReference type="PANTHER" id="PTHR43377:SF1">
    <property type="entry name" value="BILIVERDIN REDUCTASE A"/>
    <property type="match status" value="1"/>
</dbReference>
<protein>
    <submittedName>
        <fullName evidence="3">Predicted dehydrogenase</fullName>
    </submittedName>
</protein>
<dbReference type="EMBL" id="OAOP01000001">
    <property type="protein sequence ID" value="SNX67179.1"/>
    <property type="molecule type" value="Genomic_DNA"/>
</dbReference>
<evidence type="ECO:0000313" key="4">
    <source>
        <dbReference type="Proteomes" id="UP000219546"/>
    </source>
</evidence>
<dbReference type="Pfam" id="PF01408">
    <property type="entry name" value="GFO_IDH_MocA"/>
    <property type="match status" value="1"/>
</dbReference>
<dbReference type="InterPro" id="IPR036291">
    <property type="entry name" value="NAD(P)-bd_dom_sf"/>
</dbReference>
<dbReference type="RefSeq" id="WP_097156999.1">
    <property type="nucleotide sequence ID" value="NZ_JBEPMQ010000003.1"/>
</dbReference>
<accession>A0A285CI43</accession>
<dbReference type="Proteomes" id="UP000219546">
    <property type="component" value="Unassembled WGS sequence"/>
</dbReference>
<keyword evidence="4" id="KW-1185">Reference proteome</keyword>
<dbReference type="GO" id="GO:0000166">
    <property type="term" value="F:nucleotide binding"/>
    <property type="evidence" value="ECO:0007669"/>
    <property type="project" value="InterPro"/>
</dbReference>
<dbReference type="OrthoDB" id="9815825at2"/>
<dbReference type="SUPFAM" id="SSF51735">
    <property type="entry name" value="NAD(P)-binding Rossmann-fold domains"/>
    <property type="match status" value="1"/>
</dbReference>
<gene>
    <name evidence="3" type="ORF">SAMN05877753_101496</name>
</gene>
<sequence>MQTIGLVGLGFIGKTHFEAYRQIKNAYVAAICTRSPVTHEEIRGFDGAFVSDYDDLLRNQDIDIIDICLPTFLHEEYIIKAARAGKHIICEKPLTLTVESANQIMEEVHQNGVKLFVGHVLRFWPEYQVIKSYSKTDKLKDIHIVHAKRLGQVPKWSDWFLHPEKSGGALFDLHIHDIDFVSYLLGEAESVYAVGNKNKFGAWDHVMTTLSFKNKSKAFVEASQAMPTGYPFTMSFRAQAGHRTVDFQVAAGENIENIGDSHHQFMYYSNGHKSSIDIDQCDAFQNELSYFVNCIEHNQENRVVPLEDVLYTLRLLKAIEESLETSREVRVK</sequence>
<name>A0A285CI43_9BACI</name>
<proteinExistence type="predicted"/>
<dbReference type="AlphaFoldDB" id="A0A285CI43"/>
<dbReference type="InterPro" id="IPR051450">
    <property type="entry name" value="Gfo/Idh/MocA_Oxidoreductases"/>
</dbReference>